<dbReference type="Proteomes" id="UP000240419">
    <property type="component" value="Unassembled WGS sequence"/>
</dbReference>
<comment type="caution">
    <text evidence="2">The sequence shown here is derived from an EMBL/GenBank/DDBJ whole genome shotgun (WGS) entry which is preliminary data.</text>
</comment>
<name>A0A2P7UWA2_9BACL</name>
<reference evidence="2 3" key="1">
    <citation type="submission" date="2018-03" db="EMBL/GenBank/DDBJ databases">
        <title>Brevisbacillus phylogenomics.</title>
        <authorList>
            <person name="Dunlap C."/>
        </authorList>
    </citation>
    <scope>NUCLEOTIDE SEQUENCE [LARGE SCALE GENOMIC DNA]</scope>
    <source>
        <strain evidence="2 3">NRRL NRS-1210</strain>
    </source>
</reference>
<dbReference type="RefSeq" id="WP_106840786.1">
    <property type="nucleotide sequence ID" value="NZ_JARMEZ010000024.1"/>
</dbReference>
<accession>A0A2P7UWA2</accession>
<feature type="transmembrane region" description="Helical" evidence="1">
    <location>
        <begin position="16"/>
        <end position="34"/>
    </location>
</feature>
<gene>
    <name evidence="2" type="ORF">C7R93_21805</name>
</gene>
<feature type="transmembrane region" description="Helical" evidence="1">
    <location>
        <begin position="135"/>
        <end position="156"/>
    </location>
</feature>
<protein>
    <submittedName>
        <fullName evidence="2">Permease</fullName>
    </submittedName>
</protein>
<evidence type="ECO:0000256" key="1">
    <source>
        <dbReference type="SAM" id="Phobius"/>
    </source>
</evidence>
<evidence type="ECO:0000313" key="2">
    <source>
        <dbReference type="EMBL" id="PSJ91268.1"/>
    </source>
</evidence>
<organism evidence="2 3">
    <name type="scientific">Brevibacillus fortis</name>
    <dbReference type="NCBI Taxonomy" id="2126352"/>
    <lineage>
        <taxon>Bacteria</taxon>
        <taxon>Bacillati</taxon>
        <taxon>Bacillota</taxon>
        <taxon>Bacilli</taxon>
        <taxon>Bacillales</taxon>
        <taxon>Paenibacillaceae</taxon>
        <taxon>Brevibacillus</taxon>
    </lineage>
</organism>
<dbReference type="OrthoDB" id="1846215at2"/>
<feature type="transmembrane region" description="Helical" evidence="1">
    <location>
        <begin position="202"/>
        <end position="224"/>
    </location>
</feature>
<feature type="transmembrane region" description="Helical" evidence="1">
    <location>
        <begin position="163"/>
        <end position="182"/>
    </location>
</feature>
<dbReference type="EMBL" id="PXZM01000036">
    <property type="protein sequence ID" value="PSJ91268.1"/>
    <property type="molecule type" value="Genomic_DNA"/>
</dbReference>
<feature type="transmembrane region" description="Helical" evidence="1">
    <location>
        <begin position="88"/>
        <end position="109"/>
    </location>
</feature>
<feature type="transmembrane region" description="Helical" evidence="1">
    <location>
        <begin position="46"/>
        <end position="67"/>
    </location>
</feature>
<dbReference type="AlphaFoldDB" id="A0A2P7UWA2"/>
<evidence type="ECO:0000313" key="3">
    <source>
        <dbReference type="Proteomes" id="UP000240419"/>
    </source>
</evidence>
<proteinExistence type="predicted"/>
<keyword evidence="1" id="KW-1133">Transmembrane helix</keyword>
<keyword evidence="1" id="KW-0472">Membrane</keyword>
<keyword evidence="1" id="KW-0812">Transmembrane</keyword>
<keyword evidence="3" id="KW-1185">Reference proteome</keyword>
<sequence>MNALAVAKLNFKKVKLSYFIFLGLIGLQLISYIINNLFNTSNEGGFSLSFGFYSYFIILISAILIPARNFRKLMNFNVKKLDYTRGVVINYVVFSFVISLFTAFCYFYLDKSLPVGTNGVVANPFTVFGWNNNGAIVAFIRHFVFLFMVALIVHTLTTIQGTWYGWLTNILIVAVISVFTPIASLRKVLVSIFDTLIFTPNAVIQILGCLGVSVVVYILCVLAVSRKRI</sequence>